<sequence length="127" mass="14179">MIKKFATVLPMTALAFAASVVVAPQASAAYECRGNQICVYQNANFTGSARVLDPYAAYSDFRHLYYTNGVNLNDSISSVQKNTDRCAAFYNDVNYSGTVEYMVYGWYGQNVSYLMNDRYSSMATWAC</sequence>
<dbReference type="InterPro" id="IPR011024">
    <property type="entry name" value="G_crystallin-like"/>
</dbReference>
<gene>
    <name evidence="2" type="ORF">DN051_39770</name>
</gene>
<evidence type="ECO:0000256" key="1">
    <source>
        <dbReference type="SAM" id="SignalP"/>
    </source>
</evidence>
<protein>
    <recommendedName>
        <fullName evidence="4">Peptidase inhibitor family I36</fullName>
    </recommendedName>
</protein>
<proteinExistence type="predicted"/>
<dbReference type="Pfam" id="PF03995">
    <property type="entry name" value="Inhibitor_I36"/>
    <property type="match status" value="1"/>
</dbReference>
<organism evidence="2 3">
    <name type="scientific">Streptomyces cadmiisoli</name>
    <dbReference type="NCBI Taxonomy" id="2184053"/>
    <lineage>
        <taxon>Bacteria</taxon>
        <taxon>Bacillati</taxon>
        <taxon>Actinomycetota</taxon>
        <taxon>Actinomycetes</taxon>
        <taxon>Kitasatosporales</taxon>
        <taxon>Streptomycetaceae</taxon>
        <taxon>Streptomyces</taxon>
        <taxon>Streptomyces aurantiacus group</taxon>
    </lineage>
</organism>
<dbReference type="AlphaFoldDB" id="A0A2Z4JAA9"/>
<keyword evidence="1" id="KW-0732">Signal</keyword>
<dbReference type="Gene3D" id="2.60.20.10">
    <property type="entry name" value="Crystallins"/>
    <property type="match status" value="1"/>
</dbReference>
<dbReference type="EMBL" id="CP030073">
    <property type="protein sequence ID" value="AWW41996.1"/>
    <property type="molecule type" value="Genomic_DNA"/>
</dbReference>
<name>A0A2Z4JAA9_9ACTN</name>
<dbReference type="KEGG" id="scad:DN051_39770"/>
<evidence type="ECO:0008006" key="4">
    <source>
        <dbReference type="Google" id="ProtNLM"/>
    </source>
</evidence>
<feature type="chain" id="PRO_5016333251" description="Peptidase inhibitor family I36" evidence="1">
    <location>
        <begin position="29"/>
        <end position="127"/>
    </location>
</feature>
<reference evidence="2 3" key="1">
    <citation type="journal article" date="2019" name="Int. J. Syst. Evol. Microbiol.">
        <title>Streptomyces cadmiisoli sp. nov., a novel actinomycete isolated from cadmium-contaminated soil.</title>
        <authorList>
            <person name="Li K."/>
            <person name="Tang X."/>
            <person name="Zhao J."/>
            <person name="Guo Y."/>
            <person name="Tang Y."/>
            <person name="Gao J."/>
        </authorList>
    </citation>
    <scope>NUCLEOTIDE SEQUENCE [LARGE SCALE GENOMIC DNA]</scope>
    <source>
        <strain evidence="2 3">ZFG47</strain>
    </source>
</reference>
<keyword evidence="3" id="KW-1185">Reference proteome</keyword>
<accession>A0A2Z4JAA9</accession>
<dbReference type="Proteomes" id="UP000249616">
    <property type="component" value="Chromosome"/>
</dbReference>
<evidence type="ECO:0000313" key="2">
    <source>
        <dbReference type="EMBL" id="AWW41996.1"/>
    </source>
</evidence>
<dbReference type="SUPFAM" id="SSF49695">
    <property type="entry name" value="gamma-Crystallin-like"/>
    <property type="match status" value="1"/>
</dbReference>
<feature type="signal peptide" evidence="1">
    <location>
        <begin position="1"/>
        <end position="28"/>
    </location>
</feature>
<evidence type="ECO:0000313" key="3">
    <source>
        <dbReference type="Proteomes" id="UP000249616"/>
    </source>
</evidence>